<name>A0A8E0VED4_9TREM</name>
<evidence type="ECO:0000256" key="2">
    <source>
        <dbReference type="ARBA" id="ARBA00022448"/>
    </source>
</evidence>
<evidence type="ECO:0000313" key="11">
    <source>
        <dbReference type="Proteomes" id="UP000728185"/>
    </source>
</evidence>
<dbReference type="PANTHER" id="PTHR10117">
    <property type="entry name" value="TRANSIENT RECEPTOR POTENTIAL CHANNEL"/>
    <property type="match status" value="1"/>
</dbReference>
<keyword evidence="5" id="KW-0406">Ion transport</keyword>
<evidence type="ECO:0000313" key="10">
    <source>
        <dbReference type="EMBL" id="KAA0184721.1"/>
    </source>
</evidence>
<dbReference type="InterPro" id="IPR002153">
    <property type="entry name" value="TRPC_channel"/>
</dbReference>
<dbReference type="AlphaFoldDB" id="A0A8E0VED4"/>
<dbReference type="GO" id="GO:0051480">
    <property type="term" value="P:regulation of cytosolic calcium ion concentration"/>
    <property type="evidence" value="ECO:0007669"/>
    <property type="project" value="TreeGrafter"/>
</dbReference>
<dbReference type="GO" id="GO:0034703">
    <property type="term" value="C:cation channel complex"/>
    <property type="evidence" value="ECO:0007669"/>
    <property type="project" value="TreeGrafter"/>
</dbReference>
<dbReference type="InterPro" id="IPR005821">
    <property type="entry name" value="Ion_trans_dom"/>
</dbReference>
<feature type="transmembrane region" description="Helical" evidence="8">
    <location>
        <begin position="27"/>
        <end position="45"/>
    </location>
</feature>
<evidence type="ECO:0000256" key="6">
    <source>
        <dbReference type="ARBA" id="ARBA00023136"/>
    </source>
</evidence>
<comment type="caution">
    <text evidence="10">The sequence shown here is derived from an EMBL/GenBank/DDBJ whole genome shotgun (WGS) entry which is preliminary data.</text>
</comment>
<comment type="subcellular location">
    <subcellularLocation>
        <location evidence="1">Membrane</location>
        <topology evidence="1">Multi-pass membrane protein</topology>
    </subcellularLocation>
</comment>
<keyword evidence="11" id="KW-1185">Reference proteome</keyword>
<proteinExistence type="predicted"/>
<dbReference type="GO" id="GO:0005886">
    <property type="term" value="C:plasma membrane"/>
    <property type="evidence" value="ECO:0007669"/>
    <property type="project" value="TreeGrafter"/>
</dbReference>
<dbReference type="Pfam" id="PF00520">
    <property type="entry name" value="Ion_trans"/>
    <property type="match status" value="1"/>
</dbReference>
<keyword evidence="6 8" id="KW-0472">Membrane</keyword>
<evidence type="ECO:0000256" key="1">
    <source>
        <dbReference type="ARBA" id="ARBA00004141"/>
    </source>
</evidence>
<keyword evidence="10" id="KW-0675">Receptor</keyword>
<feature type="transmembrane region" description="Helical" evidence="8">
    <location>
        <begin position="66"/>
        <end position="82"/>
    </location>
</feature>
<keyword evidence="4 8" id="KW-1133">Transmembrane helix</keyword>
<dbReference type="InterPro" id="IPR027359">
    <property type="entry name" value="Volt_channel_dom_sf"/>
</dbReference>
<evidence type="ECO:0000256" key="8">
    <source>
        <dbReference type="SAM" id="Phobius"/>
    </source>
</evidence>
<keyword evidence="7" id="KW-0407">Ion channel</keyword>
<organism evidence="10 11">
    <name type="scientific">Fasciolopsis buskii</name>
    <dbReference type="NCBI Taxonomy" id="27845"/>
    <lineage>
        <taxon>Eukaryota</taxon>
        <taxon>Metazoa</taxon>
        <taxon>Spiralia</taxon>
        <taxon>Lophotrochozoa</taxon>
        <taxon>Platyhelminthes</taxon>
        <taxon>Trematoda</taxon>
        <taxon>Digenea</taxon>
        <taxon>Plagiorchiida</taxon>
        <taxon>Echinostomata</taxon>
        <taxon>Echinostomatoidea</taxon>
        <taxon>Fasciolidae</taxon>
        <taxon>Fasciolopsis</taxon>
    </lineage>
</organism>
<reference evidence="10" key="1">
    <citation type="submission" date="2019-05" db="EMBL/GenBank/DDBJ databases">
        <title>Annotation for the trematode Fasciolopsis buski.</title>
        <authorList>
            <person name="Choi Y.-J."/>
        </authorList>
    </citation>
    <scope>NUCLEOTIDE SEQUENCE</scope>
    <source>
        <strain evidence="10">HT</strain>
        <tissue evidence="10">Whole worm</tissue>
    </source>
</reference>
<dbReference type="EMBL" id="LUCM01010957">
    <property type="protein sequence ID" value="KAA0184721.1"/>
    <property type="molecule type" value="Genomic_DNA"/>
</dbReference>
<evidence type="ECO:0000259" key="9">
    <source>
        <dbReference type="Pfam" id="PF00520"/>
    </source>
</evidence>
<dbReference type="GO" id="GO:0070679">
    <property type="term" value="F:inositol 1,4,5 trisphosphate binding"/>
    <property type="evidence" value="ECO:0007669"/>
    <property type="project" value="TreeGrafter"/>
</dbReference>
<keyword evidence="2" id="KW-0813">Transport</keyword>
<dbReference type="Proteomes" id="UP000728185">
    <property type="component" value="Unassembled WGS sequence"/>
</dbReference>
<evidence type="ECO:0000256" key="7">
    <source>
        <dbReference type="ARBA" id="ARBA00023303"/>
    </source>
</evidence>
<sequence length="265" mass="30485">MPILAPVYLLHPHGKIGQLMRSPLIKFINHSASFAIFIILLLIASMDSSTQESLRTRSEIRGPDPNKIEIFILWWVIGFVWSEMKQIWEEGFKAYVRQWWNWLDFLMLALYLTTVALRVVAMILRKTAKYGTEPTPRTEWPSADPTLLSEALFSIAHIFSFARIIFLFQSVPFRPSFYSLFGGRLVSSYQTLFWNLFGNSQVSHFEVRSVNSDTGHRETMPAARNTMIVGEILLLIYHAMAIIVLVNMLIAMMSNSFQTIQVSFP</sequence>
<dbReference type="OrthoDB" id="2373987at2759"/>
<dbReference type="GO" id="GO:0015279">
    <property type="term" value="F:store-operated calcium channel activity"/>
    <property type="evidence" value="ECO:0007669"/>
    <property type="project" value="TreeGrafter"/>
</dbReference>
<feature type="transmembrane region" description="Helical" evidence="8">
    <location>
        <begin position="102"/>
        <end position="124"/>
    </location>
</feature>
<dbReference type="Gene3D" id="1.20.120.350">
    <property type="entry name" value="Voltage-gated potassium channels. Chain C"/>
    <property type="match status" value="1"/>
</dbReference>
<evidence type="ECO:0000256" key="5">
    <source>
        <dbReference type="ARBA" id="ARBA00023065"/>
    </source>
</evidence>
<gene>
    <name evidence="10" type="ORF">FBUS_00695</name>
</gene>
<keyword evidence="3 8" id="KW-0812">Transmembrane</keyword>
<evidence type="ECO:0000256" key="4">
    <source>
        <dbReference type="ARBA" id="ARBA00022989"/>
    </source>
</evidence>
<accession>A0A8E0VED4</accession>
<feature type="domain" description="Ion transport" evidence="9">
    <location>
        <begin position="33"/>
        <end position="261"/>
    </location>
</feature>
<protein>
    <submittedName>
        <fullName evidence="10">Short transient receptor potential channel 4</fullName>
    </submittedName>
</protein>
<feature type="transmembrane region" description="Helical" evidence="8">
    <location>
        <begin position="227"/>
        <end position="250"/>
    </location>
</feature>
<dbReference type="GO" id="GO:0007338">
    <property type="term" value="P:single fertilization"/>
    <property type="evidence" value="ECO:0007669"/>
    <property type="project" value="TreeGrafter"/>
</dbReference>
<evidence type="ECO:0000256" key="3">
    <source>
        <dbReference type="ARBA" id="ARBA00022692"/>
    </source>
</evidence>
<dbReference type="PANTHER" id="PTHR10117:SF80">
    <property type="entry name" value="TRANSIENT-RECEPTOR-POTENTIAL-LIKE PROTEIN"/>
    <property type="match status" value="1"/>
</dbReference>